<comment type="caution">
    <text evidence="2">The sequence shown here is derived from an EMBL/GenBank/DDBJ whole genome shotgun (WGS) entry which is preliminary data.</text>
</comment>
<proteinExistence type="predicted"/>
<organism evidence="2 3">
    <name type="scientific">Candidatus Kaiserbacteria bacterium RIFCSPHIGHO2_02_FULL_49_34</name>
    <dbReference type="NCBI Taxonomy" id="1798491"/>
    <lineage>
        <taxon>Bacteria</taxon>
        <taxon>Candidatus Kaiseribacteriota</taxon>
    </lineage>
</organism>
<protein>
    <recommendedName>
        <fullName evidence="4">Argininosuccinate lyase</fullName>
    </recommendedName>
</protein>
<evidence type="ECO:0000256" key="1">
    <source>
        <dbReference type="SAM" id="SignalP"/>
    </source>
</evidence>
<feature type="signal peptide" evidence="1">
    <location>
        <begin position="1"/>
        <end position="25"/>
    </location>
</feature>
<dbReference type="AlphaFoldDB" id="A0A1F6DIL7"/>
<sequence>MKTFNKAVVSLACLLMLAVGSTAHAEDRHVWLINDTPDTIMRVYASNSPGGEWREDILGSEVLEAGNSVVVNIDDGTDTCYFNLQAIYNDDTWLAINEFNVCTDKRLTIRDDEDYDE</sequence>
<evidence type="ECO:0000313" key="3">
    <source>
        <dbReference type="Proteomes" id="UP000176511"/>
    </source>
</evidence>
<accession>A0A1F6DIL7</accession>
<reference evidence="2 3" key="1">
    <citation type="journal article" date="2016" name="Nat. Commun.">
        <title>Thousands of microbial genomes shed light on interconnected biogeochemical processes in an aquifer system.</title>
        <authorList>
            <person name="Anantharaman K."/>
            <person name="Brown C.T."/>
            <person name="Hug L.A."/>
            <person name="Sharon I."/>
            <person name="Castelle C.J."/>
            <person name="Probst A.J."/>
            <person name="Thomas B.C."/>
            <person name="Singh A."/>
            <person name="Wilkins M.J."/>
            <person name="Karaoz U."/>
            <person name="Brodie E.L."/>
            <person name="Williams K.H."/>
            <person name="Hubbard S.S."/>
            <person name="Banfield J.F."/>
        </authorList>
    </citation>
    <scope>NUCLEOTIDE SEQUENCE [LARGE SCALE GENOMIC DNA]</scope>
</reference>
<keyword evidence="1" id="KW-0732">Signal</keyword>
<dbReference type="EMBL" id="MFLE01000025">
    <property type="protein sequence ID" value="OGG61226.1"/>
    <property type="molecule type" value="Genomic_DNA"/>
</dbReference>
<name>A0A1F6DIL7_9BACT</name>
<dbReference type="Proteomes" id="UP000176511">
    <property type="component" value="Unassembled WGS sequence"/>
</dbReference>
<evidence type="ECO:0000313" key="2">
    <source>
        <dbReference type="EMBL" id="OGG61226.1"/>
    </source>
</evidence>
<evidence type="ECO:0008006" key="4">
    <source>
        <dbReference type="Google" id="ProtNLM"/>
    </source>
</evidence>
<gene>
    <name evidence="2" type="ORF">A3C87_03055</name>
</gene>
<feature type="chain" id="PRO_5009523856" description="Argininosuccinate lyase" evidence="1">
    <location>
        <begin position="26"/>
        <end position="117"/>
    </location>
</feature>
<dbReference type="STRING" id="1798491.A3C87_03055"/>